<dbReference type="SMART" id="SM00225">
    <property type="entry name" value="BTB"/>
    <property type="match status" value="2"/>
</dbReference>
<dbReference type="Pfam" id="PF07707">
    <property type="entry name" value="BACK"/>
    <property type="match status" value="1"/>
</dbReference>
<feature type="domain" description="BTB" evidence="2">
    <location>
        <begin position="143"/>
        <end position="212"/>
    </location>
</feature>
<accession>A0A9Q1CIB6</accession>
<dbReference type="SMART" id="SM00875">
    <property type="entry name" value="BACK"/>
    <property type="match status" value="1"/>
</dbReference>
<name>A0A9Q1CIB6_HOLLE</name>
<dbReference type="Pfam" id="PF00651">
    <property type="entry name" value="BTB"/>
    <property type="match status" value="2"/>
</dbReference>
<dbReference type="InterPro" id="IPR047935">
    <property type="entry name" value="BTBD7_BTB_POZ_second"/>
</dbReference>
<dbReference type="EMBL" id="JAIZAY010000003">
    <property type="protein sequence ID" value="KAJ8045129.1"/>
    <property type="molecule type" value="Genomic_DNA"/>
</dbReference>
<dbReference type="SUPFAM" id="SSF54695">
    <property type="entry name" value="POZ domain"/>
    <property type="match status" value="2"/>
</dbReference>
<proteinExistence type="predicted"/>
<dbReference type="PANTHER" id="PTHR16064">
    <property type="entry name" value="BTB POZ DOMAIN CONTAINING 7"/>
    <property type="match status" value="1"/>
</dbReference>
<organism evidence="3 4">
    <name type="scientific">Holothuria leucospilota</name>
    <name type="common">Black long sea cucumber</name>
    <name type="synonym">Mertensiothuria leucospilota</name>
    <dbReference type="NCBI Taxonomy" id="206669"/>
    <lineage>
        <taxon>Eukaryota</taxon>
        <taxon>Metazoa</taxon>
        <taxon>Echinodermata</taxon>
        <taxon>Eleutherozoa</taxon>
        <taxon>Echinozoa</taxon>
        <taxon>Holothuroidea</taxon>
        <taxon>Aspidochirotacea</taxon>
        <taxon>Aspidochirotida</taxon>
        <taxon>Holothuriidae</taxon>
        <taxon>Holothuria</taxon>
    </lineage>
</organism>
<evidence type="ECO:0000313" key="4">
    <source>
        <dbReference type="Proteomes" id="UP001152320"/>
    </source>
</evidence>
<evidence type="ECO:0000313" key="3">
    <source>
        <dbReference type="EMBL" id="KAJ8045129.1"/>
    </source>
</evidence>
<keyword evidence="4" id="KW-1185">Reference proteome</keyword>
<dbReference type="InterPro" id="IPR042345">
    <property type="entry name" value="Btbd7"/>
</dbReference>
<dbReference type="InterPro" id="IPR011333">
    <property type="entry name" value="SKP1/BTB/POZ_sf"/>
</dbReference>
<dbReference type="GO" id="GO:0061138">
    <property type="term" value="P:morphogenesis of a branching epithelium"/>
    <property type="evidence" value="ECO:0007669"/>
    <property type="project" value="InterPro"/>
</dbReference>
<dbReference type="Gene3D" id="1.25.40.420">
    <property type="match status" value="1"/>
</dbReference>
<dbReference type="InterPro" id="IPR047936">
    <property type="entry name" value="BTBD7_BACK"/>
</dbReference>
<dbReference type="CDD" id="cd18489">
    <property type="entry name" value="BACK_BTBD7"/>
    <property type="match status" value="1"/>
</dbReference>
<evidence type="ECO:0000256" key="1">
    <source>
        <dbReference type="SAM" id="MobiDB-lite"/>
    </source>
</evidence>
<dbReference type="CDD" id="cd18284">
    <property type="entry name" value="BTB2_POZ_BTBD7"/>
    <property type="match status" value="1"/>
</dbReference>
<dbReference type="PROSITE" id="PS50097">
    <property type="entry name" value="BTB"/>
    <property type="match status" value="2"/>
</dbReference>
<comment type="caution">
    <text evidence="3">The sequence shown here is derived from an EMBL/GenBank/DDBJ whole genome shotgun (WGS) entry which is preliminary data.</text>
</comment>
<feature type="domain" description="BTB" evidence="2">
    <location>
        <begin position="257"/>
        <end position="344"/>
    </location>
</feature>
<feature type="compositionally biased region" description="Polar residues" evidence="1">
    <location>
        <begin position="1"/>
        <end position="12"/>
    </location>
</feature>
<dbReference type="Gene3D" id="3.30.710.10">
    <property type="entry name" value="Potassium Channel Kv1.1, Chain A"/>
    <property type="match status" value="2"/>
</dbReference>
<sequence length="652" mass="73431">MGTTPSSRQDAATDTYDGAGVDTSDTCAPSYQQYTYSGGADVVWQPNSSSDGGEKVRRRKPKTFSSLKRKIVKRKNLSKIPDSAKSMREMLVHWNPLDVHSLVEEYDALTVIKDLTVQADQARPVVPSLKRDLLDLLNNGCCCDVKLKFKGSLFPAHRAILSTRCSFFRHLLRKYPGHDVEVPVDLGVSGVTVDMFSALLRYLYTADFNTNESQVENFETFIALGERFGTPNSLEHDFVNMLESKRCSDAVLIFSSGDESLQVSSSGSLRSRQHNSLRCHRAILAARSPFFRNLLQRREHRTREGLIQSQASTTQIVLDESVIPKKYAHVLLHSLYRDVVDLTFVLPSSPSIGSLGEAQELVSGKTPVSRVEQAMELYQIAQFLELSAMAQGCEDYIVSSISTDNLMSILNWSSQPHGSSWVWRQAMHFLREDFLAVAASPVLFELHESLLIETLRSDFVQASEADILKAVIKWGEYQLIKRMEEREPNLVSHTQHSVSRKGIKRRDLDTVELRDLIGNLLPLVRCEHILPASHETLTSAVKRGLVSTPPSYMLSGSDDLSPQINPWVVSRSRRMRRRPRLYTPFVEEAKACLEEQTISEVDSLRMRHVRMSYVPDALYMLGDCSDPGSPDRWLTRSRSCPHPVLVGSFPKL</sequence>
<dbReference type="InterPro" id="IPR011705">
    <property type="entry name" value="BACK"/>
</dbReference>
<evidence type="ECO:0000259" key="2">
    <source>
        <dbReference type="PROSITE" id="PS50097"/>
    </source>
</evidence>
<gene>
    <name evidence="3" type="ORF">HOLleu_08067</name>
</gene>
<protein>
    <submittedName>
        <fullName evidence="3">BTB/POZ domain-containing protein 7</fullName>
    </submittedName>
</protein>
<dbReference type="AlphaFoldDB" id="A0A9Q1CIB6"/>
<reference evidence="3" key="1">
    <citation type="submission" date="2021-10" db="EMBL/GenBank/DDBJ databases">
        <title>Tropical sea cucumber genome reveals ecological adaptation and Cuvierian tubules defense mechanism.</title>
        <authorList>
            <person name="Chen T."/>
        </authorList>
    </citation>
    <scope>NUCLEOTIDE SEQUENCE</scope>
    <source>
        <strain evidence="3">Nanhai2018</strain>
        <tissue evidence="3">Muscle</tissue>
    </source>
</reference>
<dbReference type="InterPro" id="IPR000210">
    <property type="entry name" value="BTB/POZ_dom"/>
</dbReference>
<dbReference type="Proteomes" id="UP001152320">
    <property type="component" value="Chromosome 3"/>
</dbReference>
<dbReference type="PANTHER" id="PTHR16064:SF3">
    <property type="entry name" value="BTB_POZ DOMAIN-CONTAINING PROTEIN 7"/>
    <property type="match status" value="1"/>
</dbReference>
<dbReference type="OrthoDB" id="2347980at2759"/>
<feature type="region of interest" description="Disordered" evidence="1">
    <location>
        <begin position="1"/>
        <end position="25"/>
    </location>
</feature>
<feature type="region of interest" description="Disordered" evidence="1">
    <location>
        <begin position="42"/>
        <end position="61"/>
    </location>
</feature>